<comment type="caution">
    <text evidence="1">The sequence shown here is derived from an EMBL/GenBank/DDBJ whole genome shotgun (WGS) entry which is preliminary data.</text>
</comment>
<evidence type="ECO:0000313" key="2">
    <source>
        <dbReference type="Proteomes" id="UP000253250"/>
    </source>
</evidence>
<dbReference type="STRING" id="163359.A9R16_13130"/>
<name>A0A1C2G0X7_9GAMM</name>
<dbReference type="AlphaFoldDB" id="A0A1C2G0X7"/>
<dbReference type="EMBL" id="PSYR01000002">
    <property type="protein sequence ID" value="RCN57135.1"/>
    <property type="molecule type" value="Genomic_DNA"/>
</dbReference>
<organism evidence="1 2">
    <name type="scientific">Acidiferrobacter thiooxydans</name>
    <dbReference type="NCBI Taxonomy" id="163359"/>
    <lineage>
        <taxon>Bacteria</taxon>
        <taxon>Pseudomonadati</taxon>
        <taxon>Pseudomonadota</taxon>
        <taxon>Gammaproteobacteria</taxon>
        <taxon>Acidiferrobacterales</taxon>
        <taxon>Acidiferrobacteraceae</taxon>
        <taxon>Acidiferrobacter</taxon>
    </lineage>
</organism>
<accession>A0A1C2G0X7</accession>
<sequence length="248" mass="26440">MLTQVLFAIAIILLGSLVEGFGFGLSLGTRWPYTRNILTLLVRGDPEAAHRVVATTLGLIGVALVVLHPDAATITGLALIVATALFGMGTLHVLAGRAPAFVHGTHGLLAYSVLVSYLVGLRYPDIHFLQYLDTSIALHAVFLAIFLGGMTTGQRGFGQPIEPFVAPKRASQWTVAIHILAALLVVGTLGWMMPAYPVAFYLAIAQFAVGFLLFHGVNLRPKAPGAVVVFHQAMVLAITLAIVLNWQV</sequence>
<protein>
    <submittedName>
        <fullName evidence="1">Cytochrome C oxidase assembly protein</fullName>
    </submittedName>
</protein>
<reference evidence="1 2" key="1">
    <citation type="submission" date="2018-02" db="EMBL/GenBank/DDBJ databases">
        <title>Insights into the biology of acidophilic members of the Acidiferrobacteraceae family derived from comparative genomic analyses.</title>
        <authorList>
            <person name="Issotta F."/>
            <person name="Thyssen C."/>
            <person name="Mena C."/>
            <person name="Moya A."/>
            <person name="Bellenberg S."/>
            <person name="Sproer C."/>
            <person name="Covarrubias P.C."/>
            <person name="Sand W."/>
            <person name="Quatrini R."/>
            <person name="Vera M."/>
        </authorList>
    </citation>
    <scope>NUCLEOTIDE SEQUENCE [LARGE SCALE GENOMIC DNA]</scope>
    <source>
        <strain evidence="2">m-1</strain>
    </source>
</reference>
<proteinExistence type="predicted"/>
<evidence type="ECO:0000313" key="1">
    <source>
        <dbReference type="EMBL" id="RCN57135.1"/>
    </source>
</evidence>
<dbReference type="OrthoDB" id="5792489at2"/>
<dbReference type="Proteomes" id="UP000253250">
    <property type="component" value="Unassembled WGS sequence"/>
</dbReference>
<gene>
    <name evidence="1" type="ORF">C4900_08295</name>
</gene>
<keyword evidence="2" id="KW-1185">Reference proteome</keyword>